<evidence type="ECO:0000313" key="7">
    <source>
        <dbReference type="EMBL" id="GIJ70708.1"/>
    </source>
</evidence>
<organism evidence="7 8">
    <name type="scientific">Virgisporangium ochraceum</name>
    <dbReference type="NCBI Taxonomy" id="65505"/>
    <lineage>
        <taxon>Bacteria</taxon>
        <taxon>Bacillati</taxon>
        <taxon>Actinomycetota</taxon>
        <taxon>Actinomycetes</taxon>
        <taxon>Micromonosporales</taxon>
        <taxon>Micromonosporaceae</taxon>
        <taxon>Virgisporangium</taxon>
    </lineage>
</organism>
<dbReference type="EMBL" id="BOPH01000082">
    <property type="protein sequence ID" value="GIJ70708.1"/>
    <property type="molecule type" value="Genomic_DNA"/>
</dbReference>
<dbReference type="InterPro" id="IPR043429">
    <property type="entry name" value="ArtM/GltK/GlnP/TcyL/YhdX-like"/>
</dbReference>
<evidence type="ECO:0000256" key="2">
    <source>
        <dbReference type="ARBA" id="ARBA00022692"/>
    </source>
</evidence>
<keyword evidence="8" id="KW-1185">Reference proteome</keyword>
<feature type="transmembrane region" description="Helical" evidence="5">
    <location>
        <begin position="160"/>
        <end position="179"/>
    </location>
</feature>
<evidence type="ECO:0000313" key="8">
    <source>
        <dbReference type="Proteomes" id="UP000635606"/>
    </source>
</evidence>
<dbReference type="AlphaFoldDB" id="A0A8J4EDL4"/>
<proteinExistence type="predicted"/>
<comment type="caution">
    <text evidence="7">The sequence shown here is derived from an EMBL/GenBank/DDBJ whole genome shotgun (WGS) entry which is preliminary data.</text>
</comment>
<evidence type="ECO:0000256" key="4">
    <source>
        <dbReference type="ARBA" id="ARBA00023136"/>
    </source>
</evidence>
<dbReference type="InterPro" id="IPR000515">
    <property type="entry name" value="MetI-like"/>
</dbReference>
<evidence type="ECO:0000256" key="5">
    <source>
        <dbReference type="SAM" id="Phobius"/>
    </source>
</evidence>
<reference evidence="7" key="1">
    <citation type="submission" date="2021-01" db="EMBL/GenBank/DDBJ databases">
        <title>Whole genome shotgun sequence of Virgisporangium ochraceum NBRC 16418.</title>
        <authorList>
            <person name="Komaki H."/>
            <person name="Tamura T."/>
        </authorList>
    </citation>
    <scope>NUCLEOTIDE SEQUENCE</scope>
    <source>
        <strain evidence="7">NBRC 16418</strain>
    </source>
</reference>
<dbReference type="InterPro" id="IPR035906">
    <property type="entry name" value="MetI-like_sf"/>
</dbReference>
<dbReference type="Pfam" id="PF00528">
    <property type="entry name" value="BPD_transp_1"/>
    <property type="match status" value="1"/>
</dbReference>
<evidence type="ECO:0000256" key="1">
    <source>
        <dbReference type="ARBA" id="ARBA00004141"/>
    </source>
</evidence>
<dbReference type="Gene3D" id="1.10.3720.10">
    <property type="entry name" value="MetI-like"/>
    <property type="match status" value="1"/>
</dbReference>
<sequence>MPSAILTPILGTVIIWAASAIAGLTLAALLATGSLSQSPLVRHPADLVILLTRGVPTSLLVVVAGLAAMPQVPPAWMPNPFPGTSDGMVLVAWAIVVALALGSTGHLAVIFRSGYRSLGTARLEQARVLGLSRWRRYRLLVRESATASLPPTGARMVHHLHNTAFAALFPVADLFGWVQGRSHETFEVTRYATIGAGVYVVLSFLIWTATRILEHRLGTRRRTPVVRTGSAPRVPIGGRA</sequence>
<evidence type="ECO:0000256" key="3">
    <source>
        <dbReference type="ARBA" id="ARBA00022989"/>
    </source>
</evidence>
<feature type="transmembrane region" description="Helical" evidence="5">
    <location>
        <begin position="191"/>
        <end position="213"/>
    </location>
</feature>
<gene>
    <name evidence="7" type="primary">artM</name>
    <name evidence="7" type="ORF">Voc01_056250</name>
</gene>
<name>A0A8J4EDL4_9ACTN</name>
<dbReference type="GO" id="GO:0006865">
    <property type="term" value="P:amino acid transport"/>
    <property type="evidence" value="ECO:0007669"/>
    <property type="project" value="TreeGrafter"/>
</dbReference>
<dbReference type="GO" id="GO:0005886">
    <property type="term" value="C:plasma membrane"/>
    <property type="evidence" value="ECO:0007669"/>
    <property type="project" value="TreeGrafter"/>
</dbReference>
<feature type="domain" description="ABC transmembrane type-1" evidence="6">
    <location>
        <begin position="23"/>
        <end position="217"/>
    </location>
</feature>
<dbReference type="PANTHER" id="PTHR30614:SF21">
    <property type="entry name" value="AMINO ACID ABC TRANSPORTER PERMEASE"/>
    <property type="match status" value="1"/>
</dbReference>
<dbReference type="Proteomes" id="UP000635606">
    <property type="component" value="Unassembled WGS sequence"/>
</dbReference>
<dbReference type="PANTHER" id="PTHR30614">
    <property type="entry name" value="MEMBRANE COMPONENT OF AMINO ACID ABC TRANSPORTER"/>
    <property type="match status" value="1"/>
</dbReference>
<feature type="transmembrane region" description="Helical" evidence="5">
    <location>
        <begin position="89"/>
        <end position="111"/>
    </location>
</feature>
<dbReference type="GO" id="GO:0055085">
    <property type="term" value="P:transmembrane transport"/>
    <property type="evidence" value="ECO:0007669"/>
    <property type="project" value="InterPro"/>
</dbReference>
<evidence type="ECO:0000259" key="6">
    <source>
        <dbReference type="Pfam" id="PF00528"/>
    </source>
</evidence>
<keyword evidence="3 5" id="KW-1133">Transmembrane helix</keyword>
<feature type="transmembrane region" description="Helical" evidence="5">
    <location>
        <begin position="13"/>
        <end position="35"/>
    </location>
</feature>
<protein>
    <submittedName>
        <fullName evidence="7">Arginine ABC transporter permease</fullName>
    </submittedName>
</protein>
<comment type="subcellular location">
    <subcellularLocation>
        <location evidence="1">Membrane</location>
        <topology evidence="1">Multi-pass membrane protein</topology>
    </subcellularLocation>
</comment>
<keyword evidence="2 5" id="KW-0812">Transmembrane</keyword>
<dbReference type="SUPFAM" id="SSF161098">
    <property type="entry name" value="MetI-like"/>
    <property type="match status" value="1"/>
</dbReference>
<dbReference type="RefSeq" id="WP_203930604.1">
    <property type="nucleotide sequence ID" value="NZ_BOPH01000082.1"/>
</dbReference>
<accession>A0A8J4EDL4</accession>
<keyword evidence="4 5" id="KW-0472">Membrane</keyword>
<feature type="transmembrane region" description="Helical" evidence="5">
    <location>
        <begin position="47"/>
        <end position="69"/>
    </location>
</feature>